<name>A0A8J4SSU8_9STRA</name>
<dbReference type="FunFam" id="3.90.226.10:FF:000001">
    <property type="entry name" value="ATP-dependent Clp protease proteolytic subunit"/>
    <property type="match status" value="1"/>
</dbReference>
<dbReference type="GO" id="GO:0006515">
    <property type="term" value="P:protein quality control for misfolded or incompletely synthesized proteins"/>
    <property type="evidence" value="ECO:0007669"/>
    <property type="project" value="TreeGrafter"/>
</dbReference>
<evidence type="ECO:0000256" key="1">
    <source>
        <dbReference type="ARBA" id="ARBA00007039"/>
    </source>
</evidence>
<dbReference type="InterPro" id="IPR023562">
    <property type="entry name" value="ClpP/TepA"/>
</dbReference>
<keyword evidence="3" id="KW-0645">Protease</keyword>
<dbReference type="GO" id="GO:0051117">
    <property type="term" value="F:ATPase binding"/>
    <property type="evidence" value="ECO:0007669"/>
    <property type="project" value="TreeGrafter"/>
</dbReference>
<keyword evidence="4" id="KW-0378">Hydrolase</keyword>
<dbReference type="GO" id="GO:0009368">
    <property type="term" value="C:endopeptidase Clp complex"/>
    <property type="evidence" value="ECO:0007669"/>
    <property type="project" value="TreeGrafter"/>
</dbReference>
<sequence>MTEDMNWEAYLIRVARNTWIDAIRKRENLASKLESMKPFIQEFEEEERFEEVESAVQILVNELPPWQRAIYMLHRIIMVSGEIEDQMANAIVAQLLFLTAEDPEKDIQMYINSPGGSVTAGFSIYDTMQFVKPDISTICTGMAASFGTILLVGGTKGKRLALPNSEIMIHQPLGGTRGQASDMLIHANRIIQHRQRLNKLLADHTGQPMDRIEKDTDRDYFLTAAEAVEYGLVDKVISSS</sequence>
<evidence type="ECO:0000313" key="9">
    <source>
        <dbReference type="EMBL" id="KAF4324807.1"/>
    </source>
</evidence>
<dbReference type="GO" id="GO:0004252">
    <property type="term" value="F:serine-type endopeptidase activity"/>
    <property type="evidence" value="ECO:0007669"/>
    <property type="project" value="UniProtKB-EC"/>
</dbReference>
<dbReference type="SUPFAM" id="SSF52096">
    <property type="entry name" value="ClpP/crotonase"/>
    <property type="match status" value="1"/>
</dbReference>
<reference evidence="9" key="1">
    <citation type="journal article" date="2015" name="Genom Data">
        <title>Draft genome sequences of Phytophthora kernoviae and Phytophthora ramorum lineage EU2 from Scotland.</title>
        <authorList>
            <person name="Sambles C."/>
            <person name="Schlenzig A."/>
            <person name="O'Neill P."/>
            <person name="Grant M."/>
            <person name="Studholme D.J."/>
        </authorList>
    </citation>
    <scope>NUCLEOTIDE SEQUENCE</scope>
    <source>
        <strain evidence="9">00238/432</strain>
    </source>
</reference>
<evidence type="ECO:0000256" key="7">
    <source>
        <dbReference type="PROSITE-ProRule" id="PRU10086"/>
    </source>
</evidence>
<keyword evidence="2" id="KW-0963">Cytoplasm</keyword>
<dbReference type="PANTHER" id="PTHR10381:SF70">
    <property type="entry name" value="ATP-DEPENDENT CLP PROTEASE PROTEOLYTIC SUBUNIT"/>
    <property type="match status" value="1"/>
</dbReference>
<dbReference type="InterPro" id="IPR033135">
    <property type="entry name" value="ClpP_His_AS"/>
</dbReference>
<dbReference type="PROSITE" id="PS00382">
    <property type="entry name" value="CLP_PROTEASE_HIS"/>
    <property type="match status" value="1"/>
</dbReference>
<feature type="active site" evidence="7">
    <location>
        <position position="170"/>
    </location>
</feature>
<evidence type="ECO:0000256" key="3">
    <source>
        <dbReference type="ARBA" id="ARBA00022670"/>
    </source>
</evidence>
<comment type="catalytic activity">
    <reaction evidence="6 7">
        <text>Hydrolysis of proteins to small peptides in the presence of ATP and magnesium. alpha-casein is the usual test substrate. In the absence of ATP, only oligopeptides shorter than five residues are hydrolyzed (such as succinyl-Leu-Tyr-|-NHMec, and Leu-Tyr-Leu-|-Tyr-Trp, in which cleavage of the -Tyr-|-Leu- and -Tyr-|-Trp bonds also occurs).</text>
        <dbReference type="EC" id="3.4.21.92"/>
    </reaction>
</comment>
<evidence type="ECO:0000313" key="10">
    <source>
        <dbReference type="Proteomes" id="UP000702964"/>
    </source>
</evidence>
<dbReference type="NCBIfam" id="NF001368">
    <property type="entry name" value="PRK00277.1"/>
    <property type="match status" value="1"/>
</dbReference>
<gene>
    <name evidence="9" type="ORF">G195_001078</name>
</gene>
<dbReference type="CDD" id="cd07017">
    <property type="entry name" value="S14_ClpP_2"/>
    <property type="match status" value="1"/>
</dbReference>
<evidence type="ECO:0000256" key="6">
    <source>
        <dbReference type="ARBA" id="ARBA00034021"/>
    </source>
</evidence>
<dbReference type="Gene3D" id="3.90.226.10">
    <property type="entry name" value="2-enoyl-CoA Hydratase, Chain A, domain 1"/>
    <property type="match status" value="1"/>
</dbReference>
<dbReference type="Proteomes" id="UP000702964">
    <property type="component" value="Unassembled WGS sequence"/>
</dbReference>
<comment type="caution">
    <text evidence="9">The sequence shown here is derived from an EMBL/GenBank/DDBJ whole genome shotgun (WGS) entry which is preliminary data.</text>
</comment>
<evidence type="ECO:0000256" key="5">
    <source>
        <dbReference type="ARBA" id="ARBA00022825"/>
    </source>
</evidence>
<dbReference type="HAMAP" id="MF_00444">
    <property type="entry name" value="ClpP"/>
    <property type="match status" value="1"/>
</dbReference>
<comment type="similarity">
    <text evidence="1 8">Belongs to the peptidase S14 family.</text>
</comment>
<keyword evidence="5" id="KW-0720">Serine protease</keyword>
<dbReference type="PRINTS" id="PR00127">
    <property type="entry name" value="CLPPROTEASEP"/>
</dbReference>
<dbReference type="NCBIfam" id="NF009205">
    <property type="entry name" value="PRK12553.1"/>
    <property type="match status" value="1"/>
</dbReference>
<protein>
    <recommendedName>
        <fullName evidence="8">ATP-dependent Clp protease proteolytic subunit</fullName>
    </recommendedName>
</protein>
<proteinExistence type="inferred from homology"/>
<accession>A0A8J4SSU8</accession>
<dbReference type="PANTHER" id="PTHR10381">
    <property type="entry name" value="ATP-DEPENDENT CLP PROTEASE PROTEOLYTIC SUBUNIT"/>
    <property type="match status" value="1"/>
</dbReference>
<reference evidence="9" key="2">
    <citation type="submission" date="2020-02" db="EMBL/GenBank/DDBJ databases">
        <authorList>
            <person name="Studholme D.J."/>
        </authorList>
    </citation>
    <scope>NUCLEOTIDE SEQUENCE</scope>
    <source>
        <strain evidence="9">00238/432</strain>
    </source>
</reference>
<dbReference type="InterPro" id="IPR001907">
    <property type="entry name" value="ClpP"/>
</dbReference>
<evidence type="ECO:0000256" key="8">
    <source>
        <dbReference type="RuleBase" id="RU003567"/>
    </source>
</evidence>
<dbReference type="Pfam" id="PF00574">
    <property type="entry name" value="CLP_protease"/>
    <property type="match status" value="1"/>
</dbReference>
<organism evidence="9 10">
    <name type="scientific">Phytophthora kernoviae 00238/432</name>
    <dbReference type="NCBI Taxonomy" id="1284355"/>
    <lineage>
        <taxon>Eukaryota</taxon>
        <taxon>Sar</taxon>
        <taxon>Stramenopiles</taxon>
        <taxon>Oomycota</taxon>
        <taxon>Peronosporomycetes</taxon>
        <taxon>Peronosporales</taxon>
        <taxon>Peronosporaceae</taxon>
        <taxon>Phytophthora</taxon>
    </lineage>
</organism>
<dbReference type="InterPro" id="IPR029045">
    <property type="entry name" value="ClpP/crotonase-like_dom_sf"/>
</dbReference>
<evidence type="ECO:0000256" key="4">
    <source>
        <dbReference type="ARBA" id="ARBA00022801"/>
    </source>
</evidence>
<evidence type="ECO:0000256" key="2">
    <source>
        <dbReference type="ARBA" id="ARBA00022490"/>
    </source>
</evidence>
<dbReference type="GO" id="GO:0004176">
    <property type="term" value="F:ATP-dependent peptidase activity"/>
    <property type="evidence" value="ECO:0007669"/>
    <property type="project" value="InterPro"/>
</dbReference>
<dbReference type="EMBL" id="AOFI03000013">
    <property type="protein sequence ID" value="KAF4324807.1"/>
    <property type="molecule type" value="Genomic_DNA"/>
</dbReference>
<dbReference type="AlphaFoldDB" id="A0A8J4SSU8"/>